<keyword evidence="4" id="KW-1185">Reference proteome</keyword>
<name>A0AA36C2T5_9BILA</name>
<dbReference type="InterPro" id="IPR017732">
    <property type="entry name" value="T4/T6SS_DotU"/>
</dbReference>
<evidence type="ECO:0000256" key="1">
    <source>
        <dbReference type="SAM" id="Phobius"/>
    </source>
</evidence>
<protein>
    <recommendedName>
        <fullName evidence="2">Type IV / VI secretion system DotU domain-containing protein</fullName>
    </recommendedName>
</protein>
<dbReference type="InterPro" id="IPR038522">
    <property type="entry name" value="T4/T6SS_DotU_sf"/>
</dbReference>
<sequence>MGPIFDLEPALLLSAFHQETWGGEKPTSIPLEFMYLCLCMGLKGKYGNQAKGEEELQKLITKLHRLLRPCAVKRPCNRQWPVWTPWAIAVVVLAAAYTFYAVRLHAITQEVLISLDGVLKL</sequence>
<feature type="non-terminal residue" evidence="3">
    <location>
        <position position="1"/>
    </location>
</feature>
<accession>A0AA36C2T5</accession>
<organism evidence="3 4">
    <name type="scientific">Mesorhabditis spiculigera</name>
    <dbReference type="NCBI Taxonomy" id="96644"/>
    <lineage>
        <taxon>Eukaryota</taxon>
        <taxon>Metazoa</taxon>
        <taxon>Ecdysozoa</taxon>
        <taxon>Nematoda</taxon>
        <taxon>Chromadorea</taxon>
        <taxon>Rhabditida</taxon>
        <taxon>Rhabditina</taxon>
        <taxon>Rhabditomorpha</taxon>
        <taxon>Rhabditoidea</taxon>
        <taxon>Rhabditidae</taxon>
        <taxon>Mesorhabditinae</taxon>
        <taxon>Mesorhabditis</taxon>
    </lineage>
</organism>
<evidence type="ECO:0000313" key="3">
    <source>
        <dbReference type="EMBL" id="CAJ0557397.1"/>
    </source>
</evidence>
<proteinExistence type="predicted"/>
<dbReference type="EMBL" id="CATQJA010000009">
    <property type="protein sequence ID" value="CAJ0557397.1"/>
    <property type="molecule type" value="Genomic_DNA"/>
</dbReference>
<dbReference type="Gene3D" id="1.25.40.590">
    <property type="entry name" value="Type IV / VI secretion system, DotU"/>
    <property type="match status" value="1"/>
</dbReference>
<feature type="domain" description="Type IV / VI secretion system DotU" evidence="2">
    <location>
        <begin position="12"/>
        <end position="102"/>
    </location>
</feature>
<evidence type="ECO:0000313" key="4">
    <source>
        <dbReference type="Proteomes" id="UP001177023"/>
    </source>
</evidence>
<feature type="transmembrane region" description="Helical" evidence="1">
    <location>
        <begin position="83"/>
        <end position="102"/>
    </location>
</feature>
<comment type="caution">
    <text evidence="3">The sequence shown here is derived from an EMBL/GenBank/DDBJ whole genome shotgun (WGS) entry which is preliminary data.</text>
</comment>
<keyword evidence="1" id="KW-1133">Transmembrane helix</keyword>
<reference evidence="3" key="1">
    <citation type="submission" date="2023-06" db="EMBL/GenBank/DDBJ databases">
        <authorList>
            <person name="Delattre M."/>
        </authorList>
    </citation>
    <scope>NUCLEOTIDE SEQUENCE</scope>
    <source>
        <strain evidence="3">AF72</strain>
    </source>
</reference>
<keyword evidence="1" id="KW-0472">Membrane</keyword>
<dbReference type="Proteomes" id="UP001177023">
    <property type="component" value="Unassembled WGS sequence"/>
</dbReference>
<evidence type="ECO:0000259" key="2">
    <source>
        <dbReference type="Pfam" id="PF09850"/>
    </source>
</evidence>
<dbReference type="Pfam" id="PF09850">
    <property type="entry name" value="DotU"/>
    <property type="match status" value="1"/>
</dbReference>
<keyword evidence="1" id="KW-0812">Transmembrane</keyword>
<dbReference type="AlphaFoldDB" id="A0AA36C2T5"/>
<gene>
    <name evidence="3" type="ORF">MSPICULIGERA_LOCUS155</name>
</gene>